<dbReference type="GO" id="GO:0071949">
    <property type="term" value="F:FAD binding"/>
    <property type="evidence" value="ECO:0007669"/>
    <property type="project" value="InterPro"/>
</dbReference>
<reference evidence="1" key="1">
    <citation type="submission" date="2019-05" db="EMBL/GenBank/DDBJ databases">
        <authorList>
            <person name="Naeem R."/>
            <person name="Antony C."/>
            <person name="Guan Q."/>
        </authorList>
    </citation>
    <scope>NUCLEOTIDE SEQUENCE</scope>
    <source>
        <strain evidence="1">1</strain>
    </source>
</reference>
<dbReference type="InterPro" id="IPR036188">
    <property type="entry name" value="FAD/NAD-bd_sf"/>
</dbReference>
<dbReference type="Pfam" id="PF01494">
    <property type="entry name" value="FAD_binding_3"/>
    <property type="match status" value="1"/>
</dbReference>
<name>A0A653FC85_MYCSM</name>
<dbReference type="InterPro" id="IPR002938">
    <property type="entry name" value="FAD-bd"/>
</dbReference>
<dbReference type="PANTHER" id="PTHR43422:SF3">
    <property type="entry name" value="THIAMINE THIAZOLE SYNTHASE"/>
    <property type="match status" value="1"/>
</dbReference>
<gene>
    <name evidence="1" type="ORF">BIN_B_01602</name>
</gene>
<dbReference type="PANTHER" id="PTHR43422">
    <property type="entry name" value="THIAMINE THIAZOLE SYNTHASE"/>
    <property type="match status" value="1"/>
</dbReference>
<dbReference type="SUPFAM" id="SSF51905">
    <property type="entry name" value="FAD/NAD(P)-binding domain"/>
    <property type="match status" value="1"/>
</dbReference>
<dbReference type="Gene3D" id="3.30.9.100">
    <property type="match status" value="1"/>
</dbReference>
<protein>
    <submittedName>
        <fullName evidence="1">Epoxidase LasC</fullName>
    </submittedName>
</protein>
<dbReference type="Gene3D" id="3.50.50.60">
    <property type="entry name" value="FAD/NAD(P)-binding domain"/>
    <property type="match status" value="1"/>
</dbReference>
<evidence type="ECO:0000313" key="1">
    <source>
        <dbReference type="EMBL" id="VTP07283.1"/>
    </source>
</evidence>
<accession>A0A653FC85</accession>
<dbReference type="EMBL" id="LR589632">
    <property type="protein sequence ID" value="VTP07283.1"/>
    <property type="molecule type" value="Genomic_DNA"/>
</dbReference>
<dbReference type="AlphaFoldDB" id="A0A653FC85"/>
<sequence length="457" mass="49973">MAQAERCTVSRIGARAVVLGASISGLLGARVLSEYYDEVVVVERDTLTVDAMPRRGAPQARHGHALQSGGAEVLDRLFPGLLAELSASGAIVLENGGLSRVKLCLQGHWLKTSGVMNRPVTIYSVSRPFLEMTIRRRVFGIPNVKVLDAHDAVDILAATPERITGVRVTNRHGGEEHVIEADLVLDALGRGGRTPALLESLGYGRPAEDSLTVNVNYVSQMLRLPAGLVDEAMILVGATPERPTGASLFAYENDTWMLTVAGIAGTEPPADLAGRQRFVAELGVPQLDAALRDGTPLTEPHRHRLPNSRRRRYEAMRRFPAGLLVLGDAICSFNPIYGQGMSVAAYEAHALRDLLREGDRDLARRFFRAAAEYVDQAWRMAVNSDLALPQVPGRRTAGVRLSNWLTGQVLATAAVDDGVAEQFLRVMSMLDPPTRLFRPSVLWRVAEHSQRRRRRVP</sequence>
<proteinExistence type="predicted"/>
<organism evidence="1">
    <name type="scientific">Mycolicibacterium smegmatis</name>
    <name type="common">Mycobacterium smegmatis</name>
    <dbReference type="NCBI Taxonomy" id="1772"/>
    <lineage>
        <taxon>Bacteria</taxon>
        <taxon>Bacillati</taxon>
        <taxon>Actinomycetota</taxon>
        <taxon>Actinomycetes</taxon>
        <taxon>Mycobacteriales</taxon>
        <taxon>Mycobacteriaceae</taxon>
        <taxon>Mycolicibacterium</taxon>
    </lineage>
</organism>